<dbReference type="EMBL" id="JSAM01000013">
    <property type="protein sequence ID" value="KIA78614.1"/>
    <property type="molecule type" value="Genomic_DNA"/>
</dbReference>
<feature type="non-terminal residue" evidence="2">
    <location>
        <position position="306"/>
    </location>
</feature>
<evidence type="ECO:0000313" key="2">
    <source>
        <dbReference type="EMBL" id="KIA78614.1"/>
    </source>
</evidence>
<evidence type="ECO:0000313" key="3">
    <source>
        <dbReference type="Proteomes" id="UP000031307"/>
    </source>
</evidence>
<proteinExistence type="predicted"/>
<dbReference type="Gene3D" id="2.40.128.90">
    <property type="entry name" value="OMPT-like"/>
    <property type="match status" value="1"/>
</dbReference>
<sequence length="306" mass="35468">MYWNIEQRNFMCRFWVVLIALMMLFANGSALIDLDYKIGAGYREDRFRWSISAPGGNPDVLSELTWKDLCSYNLMGTGKISICSITARFKGDYGKIYHGQNRDSDYLESGRKQEYSRSINDAGKGEVFDLSAAIGFQTTWFCQMLKIIPLAGWSHHELHLRQFHGRQTIDFDGEPGKISNLHSNYRAKWDGPWVGGDLFCYLGSWTLYGTFEYHWAHYKGQGHWNLRWDFLKDFRQKAHATGTFYTLGTQYQFDCGWLIGLEGNFLRMNTWHGMDYIYSIFGKGATPFNGAKWRSYSVLGTLSYML</sequence>
<organism evidence="2 3">
    <name type="scientific">Parachlamydia acanthamoebae</name>
    <dbReference type="NCBI Taxonomy" id="83552"/>
    <lineage>
        <taxon>Bacteria</taxon>
        <taxon>Pseudomonadati</taxon>
        <taxon>Chlamydiota</taxon>
        <taxon>Chlamydiia</taxon>
        <taxon>Parachlamydiales</taxon>
        <taxon>Parachlamydiaceae</taxon>
        <taxon>Parachlamydia</taxon>
    </lineage>
</organism>
<name>A0A0C1ERA2_9BACT</name>
<dbReference type="Pfam" id="PF17251">
    <property type="entry name" value="Pom"/>
    <property type="match status" value="1"/>
</dbReference>
<reference evidence="2 3" key="1">
    <citation type="journal article" date="2014" name="Mol. Biol. Evol.">
        <title>Massive expansion of Ubiquitination-related gene families within the Chlamydiae.</title>
        <authorList>
            <person name="Domman D."/>
            <person name="Collingro A."/>
            <person name="Lagkouvardos I."/>
            <person name="Gehre L."/>
            <person name="Weinmaier T."/>
            <person name="Rattei T."/>
            <person name="Subtil A."/>
            <person name="Horn M."/>
        </authorList>
    </citation>
    <scope>NUCLEOTIDE SEQUENCE [LARGE SCALE GENOMIC DNA]</scope>
    <source>
        <strain evidence="2 3">OEW1</strain>
    </source>
</reference>
<protein>
    <recommendedName>
        <fullName evidence="1">Protochlamydia outer membrane protein domain-containing protein</fullName>
    </recommendedName>
</protein>
<dbReference type="InterPro" id="IPR035163">
    <property type="entry name" value="Pom"/>
</dbReference>
<accession>A0A0C1ERA2</accession>
<dbReference type="Proteomes" id="UP000031307">
    <property type="component" value="Unassembled WGS sequence"/>
</dbReference>
<feature type="domain" description="Protochlamydia outer membrane protein" evidence="1">
    <location>
        <begin position="37"/>
        <end position="306"/>
    </location>
</feature>
<dbReference type="AlphaFoldDB" id="A0A0C1ERA2"/>
<dbReference type="InterPro" id="IPR053724">
    <property type="entry name" value="OMP_A26_sf"/>
</dbReference>
<evidence type="ECO:0000259" key="1">
    <source>
        <dbReference type="Pfam" id="PF17251"/>
    </source>
</evidence>
<gene>
    <name evidence="2" type="ORF">DB43_DS00410</name>
</gene>
<comment type="caution">
    <text evidence="2">The sequence shown here is derived from an EMBL/GenBank/DDBJ whole genome shotgun (WGS) entry which is preliminary data.</text>
</comment>